<proteinExistence type="predicted"/>
<name>A0A132EDL2_9BURK</name>
<accession>A0A132EDL2</accession>
<sequence>MVLCSAGFVMSADRAVRDKKNARCKQRARIPVKEVSHELRAQIKEIARGRQRSDFDIVIACAAMSLHAFTRSDAHTQKKNVPPK</sequence>
<evidence type="ECO:0000313" key="2">
    <source>
        <dbReference type="Proteomes" id="UP000062912"/>
    </source>
</evidence>
<comment type="caution">
    <text evidence="1">The sequence shown here is derived from an EMBL/GenBank/DDBJ whole genome shotgun (WGS) entry which is preliminary data.</text>
</comment>
<dbReference type="AlphaFoldDB" id="A0A132EDL2"/>
<dbReference type="EMBL" id="LPJR01000049">
    <property type="protein sequence ID" value="KWF26062.1"/>
    <property type="molecule type" value="Genomic_DNA"/>
</dbReference>
<protein>
    <submittedName>
        <fullName evidence="1">Uncharacterized protein</fullName>
    </submittedName>
</protein>
<evidence type="ECO:0000313" key="1">
    <source>
        <dbReference type="EMBL" id="KWF26062.1"/>
    </source>
</evidence>
<dbReference type="Proteomes" id="UP000062912">
    <property type="component" value="Unassembled WGS sequence"/>
</dbReference>
<reference evidence="1 2" key="1">
    <citation type="submission" date="2015-11" db="EMBL/GenBank/DDBJ databases">
        <title>Expanding the genomic diversity of Burkholderia species for the development of highly accurate diagnostics.</title>
        <authorList>
            <person name="Sahl J."/>
            <person name="Keim P."/>
            <person name="Wagner D."/>
        </authorList>
    </citation>
    <scope>NUCLEOTIDE SEQUENCE [LARGE SCALE GENOMIC DNA]</scope>
    <source>
        <strain evidence="1 2">MSMB368WGS</strain>
    </source>
</reference>
<organism evidence="1 2">
    <name type="scientific">Burkholderia pseudomultivorans</name>
    <dbReference type="NCBI Taxonomy" id="1207504"/>
    <lineage>
        <taxon>Bacteria</taxon>
        <taxon>Pseudomonadati</taxon>
        <taxon>Pseudomonadota</taxon>
        <taxon>Betaproteobacteria</taxon>
        <taxon>Burkholderiales</taxon>
        <taxon>Burkholderiaceae</taxon>
        <taxon>Burkholderia</taxon>
        <taxon>Burkholderia cepacia complex</taxon>
    </lineage>
</organism>
<gene>
    <name evidence="1" type="ORF">WT56_20815</name>
</gene>